<accession>A0A7C8IZP7</accession>
<gene>
    <name evidence="1" type="ORF">GQX73_g2028</name>
</gene>
<dbReference type="InParanoid" id="A0A7C8IZP7"/>
<dbReference type="AlphaFoldDB" id="A0A7C8IZP7"/>
<dbReference type="Proteomes" id="UP000481858">
    <property type="component" value="Unassembled WGS sequence"/>
</dbReference>
<evidence type="ECO:0008006" key="3">
    <source>
        <dbReference type="Google" id="ProtNLM"/>
    </source>
</evidence>
<dbReference type="Gene3D" id="2.60.120.200">
    <property type="match status" value="1"/>
</dbReference>
<evidence type="ECO:0000313" key="2">
    <source>
        <dbReference type="Proteomes" id="UP000481858"/>
    </source>
</evidence>
<protein>
    <recommendedName>
        <fullName evidence="3">GH16 domain-containing protein</fullName>
    </recommendedName>
</protein>
<organism evidence="1 2">
    <name type="scientific">Xylaria multiplex</name>
    <dbReference type="NCBI Taxonomy" id="323545"/>
    <lineage>
        <taxon>Eukaryota</taxon>
        <taxon>Fungi</taxon>
        <taxon>Dikarya</taxon>
        <taxon>Ascomycota</taxon>
        <taxon>Pezizomycotina</taxon>
        <taxon>Sordariomycetes</taxon>
        <taxon>Xylariomycetidae</taxon>
        <taxon>Xylariales</taxon>
        <taxon>Xylariaceae</taxon>
        <taxon>Xylaria</taxon>
    </lineage>
</organism>
<evidence type="ECO:0000313" key="1">
    <source>
        <dbReference type="EMBL" id="KAF2971584.1"/>
    </source>
</evidence>
<dbReference type="SUPFAM" id="SSF49899">
    <property type="entry name" value="Concanavalin A-like lectins/glucanases"/>
    <property type="match status" value="1"/>
</dbReference>
<reference evidence="1 2" key="1">
    <citation type="submission" date="2019-12" db="EMBL/GenBank/DDBJ databases">
        <title>Draft genome sequence of the ascomycete Xylaria multiplex DSM 110363.</title>
        <authorList>
            <person name="Buettner E."/>
            <person name="Kellner H."/>
        </authorList>
    </citation>
    <scope>NUCLEOTIDE SEQUENCE [LARGE SCALE GENOMIC DNA]</scope>
    <source>
        <strain evidence="1 2">DSM 110363</strain>
    </source>
</reference>
<comment type="caution">
    <text evidence="1">The sequence shown here is derived from an EMBL/GenBank/DDBJ whole genome shotgun (WGS) entry which is preliminary data.</text>
</comment>
<sequence length="171" mass="19138">MIKGENIFHCLTAGLLAAPPNVLGIEPDHEGSWFKARYILERFISGRFTVRFSLTAWPTQKVWWGIALWDDGPAEDGSQFNAINFGYTVDGSSTSVNTSVNLYDGKYHNATLEYNFQHIAFYFDGKLLQEITDTASIPADPMDLILGPRLVTGGEPLIEFFLKSIDWVGIE</sequence>
<name>A0A7C8IZP7_9PEZI</name>
<dbReference type="InterPro" id="IPR013320">
    <property type="entry name" value="ConA-like_dom_sf"/>
</dbReference>
<proteinExistence type="predicted"/>
<keyword evidence="2" id="KW-1185">Reference proteome</keyword>
<dbReference type="OrthoDB" id="5047739at2759"/>
<dbReference type="EMBL" id="WUBL01000012">
    <property type="protein sequence ID" value="KAF2971584.1"/>
    <property type="molecule type" value="Genomic_DNA"/>
</dbReference>